<dbReference type="CDD" id="cd07042">
    <property type="entry name" value="STAS_SulP_like_sulfate_transporter"/>
    <property type="match status" value="1"/>
</dbReference>
<dbReference type="InterPro" id="IPR011547">
    <property type="entry name" value="SLC26A/SulP_dom"/>
</dbReference>
<accession>A0A452FZ22</accession>
<dbReference type="Ensembl" id="ENSCHIT00000037438.1">
    <property type="protein sequence ID" value="ENSCHIP00000029568.1"/>
    <property type="gene ID" value="ENSCHIG00000024603.1"/>
</dbReference>
<dbReference type="InterPro" id="IPR036513">
    <property type="entry name" value="STAS_dom_sf"/>
</dbReference>
<keyword evidence="3 7" id="KW-0812">Transmembrane</keyword>
<dbReference type="PANTHER" id="PTHR11814">
    <property type="entry name" value="SULFATE TRANSPORTER"/>
    <property type="match status" value="1"/>
</dbReference>
<dbReference type="Bgee" id="ENSCHIG00000024603">
    <property type="expression patterns" value="Expressed in uterus and 18 other cell types or tissues"/>
</dbReference>
<dbReference type="PROSITE" id="PS50801">
    <property type="entry name" value="STAS"/>
    <property type="match status" value="1"/>
</dbReference>
<feature type="transmembrane region" description="Helical" evidence="7">
    <location>
        <begin position="189"/>
        <end position="212"/>
    </location>
</feature>
<dbReference type="InterPro" id="IPR002645">
    <property type="entry name" value="STAS_dom"/>
</dbReference>
<evidence type="ECO:0000256" key="5">
    <source>
        <dbReference type="ARBA" id="ARBA00023136"/>
    </source>
</evidence>
<evidence type="ECO:0000256" key="7">
    <source>
        <dbReference type="SAM" id="Phobius"/>
    </source>
</evidence>
<reference evidence="9" key="2">
    <citation type="submission" date="2025-08" db="UniProtKB">
        <authorList>
            <consortium name="Ensembl"/>
        </authorList>
    </citation>
    <scope>IDENTIFICATION</scope>
</reference>
<dbReference type="GeneTree" id="ENSGT01150000286960"/>
<dbReference type="InterPro" id="IPR001902">
    <property type="entry name" value="SLC26A/SulP_fam"/>
</dbReference>
<feature type="transmembrane region" description="Helical" evidence="7">
    <location>
        <begin position="476"/>
        <end position="508"/>
    </location>
</feature>
<dbReference type="Pfam" id="PF01740">
    <property type="entry name" value="STAS"/>
    <property type="match status" value="1"/>
</dbReference>
<sequence length="735" mass="80823">PPTPTRERDTQALLSRTQAMELRQRDYHVDRPLLNQEQLEELGSRSPAPVTLQWRTWFRCSRARAQALLLQYLPVLAWLPQYSVRDWLLGDLLSGLSVAIMQLPQGLAYALLAGLPPVYGLYSSFYPVFVYFLFGTSRHISVGTFAVMSVMVGSVMESLAPDDAFLLGLNSTVNVTARDDTRVQLASTLSVLVGLFQVGLGMVHFGFVVTYLSEPLVRAYTTAASVHVFISQLKYVFGLHLSSRSGPLSLIYTVLEVCWKLPQTVVGTVITAIVAGVVLVLVKLLNEKLRRHLPMPVPGELLTLIGATGISYGVGLQQAFGVDIVGKIPAGLVPPKAPHPQLFAKLLGNAFAIAVVGFAIAISLGKIFALRHGYRVYSNQELVALGLSNLLGGIFQCFPVSCSMSRSLVQESTGGNTQVAGAVSSFFILIIIIKLGELFQDLPKAVLAAVVIVNLKGMVMQFTDVFSLWKANRMDLLIWVVTFVATILLNLDLGLAVAVVFSLMLVVVRPHWLPPMPDTDIYRDLAEYSGAREVPGVKVFRSSATVYFANAELYSDSLKQRCGVDVDYLLSQKKKLLRKQELKLKRLQKENKLPKQPASQPPGYSPSFFSPSPRTELEETGAWAPEDAKASDMSSLKALGLPQPDFHTLILDLSSFSFVDTVCLKSLKNIFRDFREIEVEVYMAACHAPVIKQLEDGHFFDASVTKQHLFASVHDAVLFALQQQRSSPVNPVLVS</sequence>
<feature type="transmembrane region" description="Helical" evidence="7">
    <location>
        <begin position="261"/>
        <end position="285"/>
    </location>
</feature>
<keyword evidence="2" id="KW-0813">Transport</keyword>
<keyword evidence="10" id="KW-1185">Reference proteome</keyword>
<feature type="domain" description="STAS" evidence="8">
    <location>
        <begin position="527"/>
        <end position="720"/>
    </location>
</feature>
<dbReference type="SUPFAM" id="SSF52091">
    <property type="entry name" value="SpoIIaa-like"/>
    <property type="match status" value="1"/>
</dbReference>
<evidence type="ECO:0000256" key="1">
    <source>
        <dbReference type="ARBA" id="ARBA00004141"/>
    </source>
</evidence>
<feature type="region of interest" description="Disordered" evidence="6">
    <location>
        <begin position="588"/>
        <end position="621"/>
    </location>
</feature>
<evidence type="ECO:0000256" key="3">
    <source>
        <dbReference type="ARBA" id="ARBA00022692"/>
    </source>
</evidence>
<protein>
    <submittedName>
        <fullName evidence="9">Solute carrier family 26 member 6</fullName>
    </submittedName>
</protein>
<gene>
    <name evidence="9" type="primary">SLC26A6</name>
</gene>
<keyword evidence="5 7" id="KW-0472">Membrane</keyword>
<dbReference type="PROSITE" id="PS01130">
    <property type="entry name" value="SLC26A"/>
    <property type="match status" value="1"/>
</dbReference>
<dbReference type="Pfam" id="PF00916">
    <property type="entry name" value="Sulfate_transp"/>
    <property type="match status" value="1"/>
</dbReference>
<evidence type="ECO:0000313" key="10">
    <source>
        <dbReference type="Proteomes" id="UP000291000"/>
    </source>
</evidence>
<dbReference type="GO" id="GO:0016020">
    <property type="term" value="C:membrane"/>
    <property type="evidence" value="ECO:0007669"/>
    <property type="project" value="UniProtKB-SubCell"/>
</dbReference>
<dbReference type="OMA" id="KFMMALQ"/>
<evidence type="ECO:0000259" key="8">
    <source>
        <dbReference type="PROSITE" id="PS50801"/>
    </source>
</evidence>
<reference evidence="9" key="3">
    <citation type="submission" date="2025-09" db="UniProtKB">
        <authorList>
            <consortium name="Ensembl"/>
        </authorList>
    </citation>
    <scope>IDENTIFICATION</scope>
</reference>
<reference evidence="9 10" key="1">
    <citation type="submission" date="2016-04" db="EMBL/GenBank/DDBJ databases">
        <title>Polished mammalian reference genomes with single-molecule sequencing and chromosome conformation capture applied to the Capra hircus genome.</title>
        <authorList>
            <person name="Bickhart D.M."/>
            <person name="Koren S."/>
            <person name="Rosen B."/>
            <person name="Hastie A."/>
            <person name="Liachko I."/>
            <person name="Sullivan S.T."/>
            <person name="Burton J."/>
            <person name="Sayre B.L."/>
            <person name="Huson H.J."/>
            <person name="Lee J."/>
            <person name="Lam E."/>
            <person name="Kelley C.M."/>
            <person name="Hutchison J.L."/>
            <person name="Zhou Y."/>
            <person name="Sun J."/>
            <person name="Crisa A."/>
            <person name="Schwartz J.C."/>
            <person name="Hammond J.A."/>
            <person name="Schroeder S.G."/>
            <person name="Liu G.E."/>
            <person name="Dunham M."/>
            <person name="Shendure J."/>
            <person name="Sonstegard T.S."/>
            <person name="Phillippy A.M."/>
            <person name="Van Tassell C.P."/>
            <person name="Smith T.P."/>
        </authorList>
    </citation>
    <scope>NUCLEOTIDE SEQUENCE [LARGE SCALE GENOMIC DNA]</scope>
</reference>
<evidence type="ECO:0000256" key="6">
    <source>
        <dbReference type="SAM" id="MobiDB-lite"/>
    </source>
</evidence>
<dbReference type="AlphaFoldDB" id="A0A452FZ22"/>
<feature type="transmembrane region" description="Helical" evidence="7">
    <location>
        <begin position="382"/>
        <end position="402"/>
    </location>
</feature>
<dbReference type="NCBIfam" id="TIGR00815">
    <property type="entry name" value="sulP"/>
    <property type="match status" value="1"/>
</dbReference>
<evidence type="ECO:0000256" key="2">
    <source>
        <dbReference type="ARBA" id="ARBA00022448"/>
    </source>
</evidence>
<feature type="transmembrane region" description="Helical" evidence="7">
    <location>
        <begin position="445"/>
        <end position="469"/>
    </location>
</feature>
<organism evidence="9 10">
    <name type="scientific">Capra hircus</name>
    <name type="common">Goat</name>
    <dbReference type="NCBI Taxonomy" id="9925"/>
    <lineage>
        <taxon>Eukaryota</taxon>
        <taxon>Metazoa</taxon>
        <taxon>Chordata</taxon>
        <taxon>Craniata</taxon>
        <taxon>Vertebrata</taxon>
        <taxon>Euteleostomi</taxon>
        <taxon>Mammalia</taxon>
        <taxon>Eutheria</taxon>
        <taxon>Laurasiatheria</taxon>
        <taxon>Artiodactyla</taxon>
        <taxon>Ruminantia</taxon>
        <taxon>Pecora</taxon>
        <taxon>Bovidae</taxon>
        <taxon>Caprinae</taxon>
        <taxon>Capra</taxon>
    </lineage>
</organism>
<keyword evidence="4 7" id="KW-1133">Transmembrane helix</keyword>
<dbReference type="EMBL" id="LWLT01000024">
    <property type="status" value="NOT_ANNOTATED_CDS"/>
    <property type="molecule type" value="Genomic_DNA"/>
</dbReference>
<feature type="transmembrane region" description="Helical" evidence="7">
    <location>
        <begin position="346"/>
        <end position="370"/>
    </location>
</feature>
<name>A0A452FZ22_CAPHI</name>
<dbReference type="Gene3D" id="3.30.750.24">
    <property type="entry name" value="STAS domain"/>
    <property type="match status" value="1"/>
</dbReference>
<dbReference type="InterPro" id="IPR018045">
    <property type="entry name" value="S04_transporter_CS"/>
</dbReference>
<feature type="transmembrane region" description="Helical" evidence="7">
    <location>
        <begin position="107"/>
        <end position="133"/>
    </location>
</feature>
<proteinExistence type="predicted"/>
<feature type="transmembrane region" description="Helical" evidence="7">
    <location>
        <begin position="414"/>
        <end position="433"/>
    </location>
</feature>
<evidence type="ECO:0000256" key="4">
    <source>
        <dbReference type="ARBA" id="ARBA00022989"/>
    </source>
</evidence>
<dbReference type="GO" id="GO:0008271">
    <property type="term" value="F:secondary active sulfate transmembrane transporter activity"/>
    <property type="evidence" value="ECO:0007669"/>
    <property type="project" value="InterPro"/>
</dbReference>
<evidence type="ECO:0000313" key="9">
    <source>
        <dbReference type="Ensembl" id="ENSCHIP00000029568.1"/>
    </source>
</evidence>
<comment type="subcellular location">
    <subcellularLocation>
        <location evidence="1">Membrane</location>
        <topology evidence="1">Multi-pass membrane protein</topology>
    </subcellularLocation>
</comment>
<dbReference type="Proteomes" id="UP000291000">
    <property type="component" value="Chromosome 22"/>
</dbReference>